<keyword evidence="2" id="KW-0472">Membrane</keyword>
<keyword evidence="4" id="KW-1185">Reference proteome</keyword>
<dbReference type="OrthoDB" id="4226885at2759"/>
<feature type="region of interest" description="Disordered" evidence="1">
    <location>
        <begin position="486"/>
        <end position="508"/>
    </location>
</feature>
<feature type="compositionally biased region" description="Low complexity" evidence="1">
    <location>
        <begin position="330"/>
        <end position="343"/>
    </location>
</feature>
<feature type="compositionally biased region" description="Polar residues" evidence="1">
    <location>
        <begin position="374"/>
        <end position="389"/>
    </location>
</feature>
<accession>A0A3A2ZSJ8</accession>
<keyword evidence="2" id="KW-0812">Transmembrane</keyword>
<evidence type="ECO:0000313" key="3">
    <source>
        <dbReference type="EMBL" id="RJE22274.1"/>
    </source>
</evidence>
<evidence type="ECO:0000256" key="2">
    <source>
        <dbReference type="SAM" id="Phobius"/>
    </source>
</evidence>
<sequence>MTPSLILALVAAFFTVPLVALHSLAAWQYNKVTGFGRQKAILHTSCTYILRLTVAIWLAASVAGLVVVSQQASCLPGDVDGGFWKSGVSCTLQRTVVIVSVVSFVTICIFFCSRELCDRPYDISLLGVYKQHQTTRDESIFSNTSWDSENTLKNDVLCLCRHSDATPGPYWLSSNGNIEETPTYKPSVKHPMPMHPTPLLTIDTDRGSECALSPSETLNTDPYPVSRSSTLLISPTLNRPQAPGRVAELPATPELQAMSPKHTHKRAKSSLSSLKKYIPKSFPISLPLSADPQIRELSDPNLRRDHERQPPKGLNLQKVNSQVQPASGVQPPASSSTTPTQTSDNRRRSATVSSADAPEVLTPETEPPVPSIPSPHTQSQPQIQRTSISLHHPHRPNYTPYPRSQFSVPNPPPIHRALNSHPPTELRRQPTRRRQSLVYSFEPPQNLPRHTQSQHHPHYYNRRRIEPSRNFSYSHRTRRNDVEIIYPSTRPARSSTYGGGMGSGGRLDSIKEVSRGSIHEGAVLGTSYRGADRTSLCEG</sequence>
<evidence type="ECO:0000256" key="1">
    <source>
        <dbReference type="SAM" id="MobiDB-lite"/>
    </source>
</evidence>
<feature type="compositionally biased region" description="Basic and acidic residues" evidence="1">
    <location>
        <begin position="301"/>
        <end position="310"/>
    </location>
</feature>
<feature type="transmembrane region" description="Helical" evidence="2">
    <location>
        <begin position="92"/>
        <end position="112"/>
    </location>
</feature>
<dbReference type="EMBL" id="MVGC01000176">
    <property type="protein sequence ID" value="RJE22274.1"/>
    <property type="molecule type" value="Genomic_DNA"/>
</dbReference>
<reference evidence="4" key="1">
    <citation type="submission" date="2017-02" db="EMBL/GenBank/DDBJ databases">
        <authorList>
            <person name="Tafer H."/>
            <person name="Lopandic K."/>
        </authorList>
    </citation>
    <scope>NUCLEOTIDE SEQUENCE [LARGE SCALE GENOMIC DNA]</scope>
    <source>
        <strain evidence="4">CBS 366.77</strain>
    </source>
</reference>
<comment type="caution">
    <text evidence="3">The sequence shown here is derived from an EMBL/GenBank/DDBJ whole genome shotgun (WGS) entry which is preliminary data.</text>
</comment>
<organism evidence="3 4">
    <name type="scientific">Aspergillus sclerotialis</name>
    <dbReference type="NCBI Taxonomy" id="2070753"/>
    <lineage>
        <taxon>Eukaryota</taxon>
        <taxon>Fungi</taxon>
        <taxon>Dikarya</taxon>
        <taxon>Ascomycota</taxon>
        <taxon>Pezizomycotina</taxon>
        <taxon>Eurotiomycetes</taxon>
        <taxon>Eurotiomycetidae</taxon>
        <taxon>Eurotiales</taxon>
        <taxon>Aspergillaceae</taxon>
        <taxon>Aspergillus</taxon>
        <taxon>Aspergillus subgen. Polypaecilum</taxon>
    </lineage>
</organism>
<proteinExistence type="predicted"/>
<dbReference type="AlphaFoldDB" id="A0A3A2ZSJ8"/>
<feature type="transmembrane region" description="Helical" evidence="2">
    <location>
        <begin position="48"/>
        <end position="72"/>
    </location>
</feature>
<name>A0A3A2ZSJ8_9EURO</name>
<keyword evidence="2" id="KW-1133">Transmembrane helix</keyword>
<protein>
    <submittedName>
        <fullName evidence="3">Uncharacterized protein</fullName>
    </submittedName>
</protein>
<dbReference type="STRING" id="2070753.A0A3A2ZSJ8"/>
<feature type="region of interest" description="Disordered" evidence="1">
    <location>
        <begin position="251"/>
        <end position="272"/>
    </location>
</feature>
<feature type="region of interest" description="Disordered" evidence="1">
    <location>
        <begin position="301"/>
        <end position="432"/>
    </location>
</feature>
<feature type="compositionally biased region" description="Polar residues" evidence="1">
    <location>
        <begin position="317"/>
        <end position="327"/>
    </location>
</feature>
<dbReference type="Proteomes" id="UP000266188">
    <property type="component" value="Unassembled WGS sequence"/>
</dbReference>
<gene>
    <name evidence="3" type="ORF">PHISCL_05366</name>
</gene>
<evidence type="ECO:0000313" key="4">
    <source>
        <dbReference type="Proteomes" id="UP000266188"/>
    </source>
</evidence>
<feature type="transmembrane region" description="Helical" evidence="2">
    <location>
        <begin position="6"/>
        <end position="27"/>
    </location>
</feature>